<evidence type="ECO:0000313" key="7">
    <source>
        <dbReference type="EMBL" id="KAK6523204.1"/>
    </source>
</evidence>
<feature type="transmembrane region" description="Helical" evidence="6">
    <location>
        <begin position="20"/>
        <end position="41"/>
    </location>
</feature>
<feature type="region of interest" description="Disordered" evidence="5">
    <location>
        <begin position="291"/>
        <end position="312"/>
    </location>
</feature>
<accession>A0AAV9WS57</accession>
<dbReference type="Proteomes" id="UP001365542">
    <property type="component" value="Unassembled WGS sequence"/>
</dbReference>
<feature type="transmembrane region" description="Helical" evidence="6">
    <location>
        <begin position="201"/>
        <end position="218"/>
    </location>
</feature>
<dbReference type="EMBL" id="JAVHJO010000019">
    <property type="protein sequence ID" value="KAK6523204.1"/>
    <property type="molecule type" value="Genomic_DNA"/>
</dbReference>
<evidence type="ECO:0000256" key="5">
    <source>
        <dbReference type="SAM" id="MobiDB-lite"/>
    </source>
</evidence>
<feature type="transmembrane region" description="Helical" evidence="6">
    <location>
        <begin position="48"/>
        <end position="66"/>
    </location>
</feature>
<feature type="transmembrane region" description="Helical" evidence="6">
    <location>
        <begin position="159"/>
        <end position="181"/>
    </location>
</feature>
<dbReference type="GO" id="GO:0016020">
    <property type="term" value="C:membrane"/>
    <property type="evidence" value="ECO:0007669"/>
    <property type="project" value="UniProtKB-SubCell"/>
</dbReference>
<evidence type="ECO:0000256" key="3">
    <source>
        <dbReference type="ARBA" id="ARBA00022989"/>
    </source>
</evidence>
<sequence length="312" mass="35054">MPDATGSTQPAKWVLFQYTPSIPAAVIFLVLFGICAVFHVYRLFRFKGWYFVPFVIGVLFETIGYIGRIGCHFHTTSIGWFILQQLLILLAPALFAASIYMTLSRIAIALHAEQFLVIRPRWLTAFFVMGDVLSFLAQSAGGGMMAQKTADAQKNGQHIITGGLFIQIFFFCGFIVIAGIFHKRLASSPSHVQQAMQGRNYMWTMYVANLFILIRSIFRVVEFIGPHDGPLMAHEVYLYVFDSTLMFIVVASYLVVKPYGDLFDEWKRRKDAGDLEMTRGNRAQDIEAVPPMGGAESSLSSQHSGYLKPVHN</sequence>
<dbReference type="PANTHER" id="PTHR31465:SF1">
    <property type="entry name" value="PROTEIN RTA1-RELATED"/>
    <property type="match status" value="1"/>
</dbReference>
<name>A0AAV9WS57_9PEZI</name>
<evidence type="ECO:0000256" key="6">
    <source>
        <dbReference type="SAM" id="Phobius"/>
    </source>
</evidence>
<dbReference type="Pfam" id="PF04479">
    <property type="entry name" value="RTA1"/>
    <property type="match status" value="1"/>
</dbReference>
<comment type="caution">
    <text evidence="7">The sequence shown here is derived from an EMBL/GenBank/DDBJ whole genome shotgun (WGS) entry which is preliminary data.</text>
</comment>
<dbReference type="AlphaFoldDB" id="A0AAV9WS57"/>
<evidence type="ECO:0000256" key="4">
    <source>
        <dbReference type="ARBA" id="ARBA00023136"/>
    </source>
</evidence>
<feature type="transmembrane region" description="Helical" evidence="6">
    <location>
        <begin position="238"/>
        <end position="260"/>
    </location>
</feature>
<dbReference type="PANTHER" id="PTHR31465">
    <property type="entry name" value="PROTEIN RTA1-RELATED"/>
    <property type="match status" value="1"/>
</dbReference>
<proteinExistence type="predicted"/>
<feature type="transmembrane region" description="Helical" evidence="6">
    <location>
        <begin position="78"/>
        <end position="101"/>
    </location>
</feature>
<keyword evidence="4 6" id="KW-0472">Membrane</keyword>
<reference evidence="7 8" key="1">
    <citation type="submission" date="2019-10" db="EMBL/GenBank/DDBJ databases">
        <authorList>
            <person name="Palmer J.M."/>
        </authorList>
    </citation>
    <scope>NUCLEOTIDE SEQUENCE [LARGE SCALE GENOMIC DNA]</scope>
    <source>
        <strain evidence="7 8">TWF694</strain>
    </source>
</reference>
<evidence type="ECO:0000256" key="2">
    <source>
        <dbReference type="ARBA" id="ARBA00022692"/>
    </source>
</evidence>
<evidence type="ECO:0000313" key="8">
    <source>
        <dbReference type="Proteomes" id="UP001365542"/>
    </source>
</evidence>
<gene>
    <name evidence="7" type="ORF">TWF694_006096</name>
</gene>
<feature type="transmembrane region" description="Helical" evidence="6">
    <location>
        <begin position="122"/>
        <end position="139"/>
    </location>
</feature>
<keyword evidence="2 6" id="KW-0812">Transmembrane</keyword>
<evidence type="ECO:0000256" key="1">
    <source>
        <dbReference type="ARBA" id="ARBA00004141"/>
    </source>
</evidence>
<comment type="subcellular location">
    <subcellularLocation>
        <location evidence="1">Membrane</location>
        <topology evidence="1">Multi-pass membrane protein</topology>
    </subcellularLocation>
</comment>
<organism evidence="7 8">
    <name type="scientific">Orbilia ellipsospora</name>
    <dbReference type="NCBI Taxonomy" id="2528407"/>
    <lineage>
        <taxon>Eukaryota</taxon>
        <taxon>Fungi</taxon>
        <taxon>Dikarya</taxon>
        <taxon>Ascomycota</taxon>
        <taxon>Pezizomycotina</taxon>
        <taxon>Orbiliomycetes</taxon>
        <taxon>Orbiliales</taxon>
        <taxon>Orbiliaceae</taxon>
        <taxon>Orbilia</taxon>
    </lineage>
</organism>
<dbReference type="InterPro" id="IPR007568">
    <property type="entry name" value="RTA1"/>
</dbReference>
<protein>
    <recommendedName>
        <fullName evidence="9">RTA1-domain-containing protein</fullName>
    </recommendedName>
</protein>
<keyword evidence="3 6" id="KW-1133">Transmembrane helix</keyword>
<keyword evidence="8" id="KW-1185">Reference proteome</keyword>
<evidence type="ECO:0008006" key="9">
    <source>
        <dbReference type="Google" id="ProtNLM"/>
    </source>
</evidence>